<dbReference type="Pfam" id="PF01943">
    <property type="entry name" value="Polysacc_synt"/>
    <property type="match status" value="1"/>
</dbReference>
<dbReference type="EMBL" id="JAMKBJ010000002">
    <property type="protein sequence ID" value="MCZ8536142.1"/>
    <property type="molecule type" value="Genomic_DNA"/>
</dbReference>
<feature type="transmembrane region" description="Helical" evidence="6">
    <location>
        <begin position="313"/>
        <end position="331"/>
    </location>
</feature>
<evidence type="ECO:0000256" key="4">
    <source>
        <dbReference type="ARBA" id="ARBA00022989"/>
    </source>
</evidence>
<feature type="transmembrane region" description="Helical" evidence="6">
    <location>
        <begin position="382"/>
        <end position="401"/>
    </location>
</feature>
<dbReference type="CDD" id="cd13124">
    <property type="entry name" value="MATE_SpoVB_like"/>
    <property type="match status" value="1"/>
</dbReference>
<keyword evidence="4 6" id="KW-1133">Transmembrane helix</keyword>
<evidence type="ECO:0000256" key="5">
    <source>
        <dbReference type="ARBA" id="ARBA00023136"/>
    </source>
</evidence>
<evidence type="ECO:0000313" key="8">
    <source>
        <dbReference type="Proteomes" id="UP001152173"/>
    </source>
</evidence>
<feature type="transmembrane region" description="Helical" evidence="6">
    <location>
        <begin position="351"/>
        <end position="370"/>
    </location>
</feature>
<feature type="transmembrane region" description="Helical" evidence="6">
    <location>
        <begin position="89"/>
        <end position="109"/>
    </location>
</feature>
<dbReference type="AlphaFoldDB" id="A0A9X3LE38"/>
<feature type="transmembrane region" description="Helical" evidence="6">
    <location>
        <begin position="121"/>
        <end position="141"/>
    </location>
</feature>
<protein>
    <submittedName>
        <fullName evidence="7">Polysaccharide biosynthesis protein</fullName>
    </submittedName>
</protein>
<feature type="transmembrane region" description="Helical" evidence="6">
    <location>
        <begin position="268"/>
        <end position="292"/>
    </location>
</feature>
<feature type="transmembrane region" description="Helical" evidence="6">
    <location>
        <begin position="241"/>
        <end position="262"/>
    </location>
</feature>
<feature type="transmembrane region" description="Helical" evidence="6">
    <location>
        <begin position="407"/>
        <end position="427"/>
    </location>
</feature>
<evidence type="ECO:0000256" key="3">
    <source>
        <dbReference type="ARBA" id="ARBA00022692"/>
    </source>
</evidence>
<evidence type="ECO:0000313" key="7">
    <source>
        <dbReference type="EMBL" id="MCZ8536142.1"/>
    </source>
</evidence>
<comment type="subcellular location">
    <subcellularLocation>
        <location evidence="1">Cell membrane</location>
        <topology evidence="1">Multi-pass membrane protein</topology>
    </subcellularLocation>
</comment>
<feature type="transmembrane region" description="Helical" evidence="6">
    <location>
        <begin position="7"/>
        <end position="27"/>
    </location>
</feature>
<feature type="transmembrane region" description="Helical" evidence="6">
    <location>
        <begin position="153"/>
        <end position="174"/>
    </location>
</feature>
<comment type="caution">
    <text evidence="7">The sequence shown here is derived from an EMBL/GenBank/DDBJ whole genome shotgun (WGS) entry which is preliminary data.</text>
</comment>
<evidence type="ECO:0000256" key="2">
    <source>
        <dbReference type="ARBA" id="ARBA00022475"/>
    </source>
</evidence>
<dbReference type="Proteomes" id="UP001152173">
    <property type="component" value="Unassembled WGS sequence"/>
</dbReference>
<keyword evidence="3 6" id="KW-0812">Transmembrane</keyword>
<feature type="transmembrane region" description="Helical" evidence="6">
    <location>
        <begin position="434"/>
        <end position="453"/>
    </location>
</feature>
<evidence type="ECO:0000256" key="1">
    <source>
        <dbReference type="ARBA" id="ARBA00004651"/>
    </source>
</evidence>
<keyword evidence="5 6" id="KW-0472">Membrane</keyword>
<accession>A0A9X3LE38</accession>
<dbReference type="InterPro" id="IPR024923">
    <property type="entry name" value="PG_synth_SpoVB"/>
</dbReference>
<dbReference type="GO" id="GO:0005886">
    <property type="term" value="C:plasma membrane"/>
    <property type="evidence" value="ECO:0007669"/>
    <property type="project" value="UniProtKB-SubCell"/>
</dbReference>
<dbReference type="PANTHER" id="PTHR30250">
    <property type="entry name" value="PST FAMILY PREDICTED COLANIC ACID TRANSPORTER"/>
    <property type="match status" value="1"/>
</dbReference>
<proteinExistence type="predicted"/>
<feature type="transmembrane region" description="Helical" evidence="6">
    <location>
        <begin position="180"/>
        <end position="203"/>
    </location>
</feature>
<sequence length="501" mass="55306">MSTFLRGTMVLMGAVFLSKLFGFVFRIQFVRIAGEEAVGIYSAAYPAFIFFLSLIQLGLPIAVAKITAELYAGKKHAEIQALMRKVWKLTWLSIIFFGPLLYFTIPFVATNLLENEAIAQTLIIGLITIPISAYAGVLKGYFQGLAKVEETAWSSLIEQFFRIGLVTWLLPYVVNQSSPAATAAAAMTMALIAELVAFLYLWWKYKRVKTIKEKEVDYPTSPILQVALPSAGSRLFGSFTWFLEPIVFIKALSVAGIGAVAATNLYGLISAVFIPLLLFPAFIPYALSIVLVPAVSDARARSNKVMLQERVSLAMRVSAITGCFAATIFYLHGEHIVRVLFNVTEGKGYMALLAPVFFFYYIQSPLHAILQAMHEAKAAMMNSIYGGLGKLFVMFVLASQPGVEEKGAILAIGFGVCLTSFLHMATLRQKKEAGLGFTFFALPYLLFIVVTILRPVIWPLGEMPWVADSLVTGALLFFGLLVFGQLRFSDVRLLRKLIKKT</sequence>
<reference evidence="7" key="1">
    <citation type="submission" date="2022-05" db="EMBL/GenBank/DDBJ databases">
        <authorList>
            <person name="Colautti A."/>
            <person name="Iacumin L."/>
        </authorList>
    </citation>
    <scope>NUCLEOTIDE SEQUENCE</scope>
    <source>
        <strain evidence="7">SK 55</strain>
    </source>
</reference>
<dbReference type="PIRSF" id="PIRSF038958">
    <property type="entry name" value="PG_synth_SpoVB"/>
    <property type="match status" value="1"/>
</dbReference>
<feature type="transmembrane region" description="Helical" evidence="6">
    <location>
        <begin position="47"/>
        <end position="68"/>
    </location>
</feature>
<dbReference type="InterPro" id="IPR002797">
    <property type="entry name" value="Polysacc_synth"/>
</dbReference>
<evidence type="ECO:0000256" key="6">
    <source>
        <dbReference type="SAM" id="Phobius"/>
    </source>
</evidence>
<organism evidence="7 8">
    <name type="scientific">Paenisporosarcina quisquiliarum</name>
    <dbReference type="NCBI Taxonomy" id="365346"/>
    <lineage>
        <taxon>Bacteria</taxon>
        <taxon>Bacillati</taxon>
        <taxon>Bacillota</taxon>
        <taxon>Bacilli</taxon>
        <taxon>Bacillales</taxon>
        <taxon>Caryophanaceae</taxon>
        <taxon>Paenisporosarcina</taxon>
    </lineage>
</organism>
<gene>
    <name evidence="7" type="ORF">M9R32_02905</name>
</gene>
<keyword evidence="8" id="KW-1185">Reference proteome</keyword>
<feature type="transmembrane region" description="Helical" evidence="6">
    <location>
        <begin position="465"/>
        <end position="486"/>
    </location>
</feature>
<keyword evidence="2" id="KW-1003">Cell membrane</keyword>
<dbReference type="InterPro" id="IPR050833">
    <property type="entry name" value="Poly_Biosynth_Transport"/>
</dbReference>
<dbReference type="PANTHER" id="PTHR30250:SF24">
    <property type="entry name" value="STAGE V SPORULATION PROTEIN B"/>
    <property type="match status" value="1"/>
</dbReference>
<dbReference type="RefSeq" id="WP_269925250.1">
    <property type="nucleotide sequence ID" value="NZ_JAMKBJ010000002.1"/>
</dbReference>
<name>A0A9X3LE38_9BACL</name>